<dbReference type="RefSeq" id="WP_229571549.1">
    <property type="nucleotide sequence ID" value="NZ_AP025226.1"/>
</dbReference>
<keyword evidence="2" id="KW-1185">Reference proteome</keyword>
<proteinExistence type="predicted"/>
<dbReference type="SUPFAM" id="SSF49764">
    <property type="entry name" value="HSP20-like chaperones"/>
    <property type="match status" value="1"/>
</dbReference>
<accession>A0AAQ4CP29</accession>
<dbReference type="GeneID" id="68865307"/>
<dbReference type="EMBL" id="AP025226">
    <property type="protein sequence ID" value="BDB97560.1"/>
    <property type="molecule type" value="Genomic_DNA"/>
</dbReference>
<dbReference type="Proteomes" id="UP001319921">
    <property type="component" value="Chromosome"/>
</dbReference>
<reference evidence="1 2" key="1">
    <citation type="journal article" date="2022" name="Microbiol. Resour. Announc.">
        <title>Complete Genome Sequence of the Hyperthermophilic and Acidophilic Archaeon Saccharolobus caldissimus Strain HS-3T.</title>
        <authorList>
            <person name="Sakai H.D."/>
            <person name="Kurosawa N."/>
        </authorList>
    </citation>
    <scope>NUCLEOTIDE SEQUENCE [LARGE SCALE GENOMIC DNA]</scope>
    <source>
        <strain evidence="1 2">JCM32116</strain>
    </source>
</reference>
<dbReference type="KEGG" id="scas:SACC_05770"/>
<gene>
    <name evidence="1" type="ORF">SACC_05770</name>
</gene>
<dbReference type="InterPro" id="IPR008978">
    <property type="entry name" value="HSP20-like_chaperone"/>
</dbReference>
<evidence type="ECO:0000313" key="1">
    <source>
        <dbReference type="EMBL" id="BDB97560.1"/>
    </source>
</evidence>
<evidence type="ECO:0000313" key="2">
    <source>
        <dbReference type="Proteomes" id="UP001319921"/>
    </source>
</evidence>
<sequence length="90" mass="10360">MANIFIREDEDPDYDVYVKDGNVVIYLDLRGKEVMYDKIIAKTDGNKIFILDSNSNRIIKIITLPTKIDPSTLTFKHKNGIFILQGNRVN</sequence>
<name>A0AAQ4CP29_9CREN</name>
<dbReference type="AlphaFoldDB" id="A0AAQ4CP29"/>
<organism evidence="1 2">
    <name type="scientific">Saccharolobus caldissimus</name>
    <dbReference type="NCBI Taxonomy" id="1702097"/>
    <lineage>
        <taxon>Archaea</taxon>
        <taxon>Thermoproteota</taxon>
        <taxon>Thermoprotei</taxon>
        <taxon>Sulfolobales</taxon>
        <taxon>Sulfolobaceae</taxon>
        <taxon>Saccharolobus</taxon>
    </lineage>
</organism>
<protein>
    <submittedName>
        <fullName evidence="1">Uncharacterized protein</fullName>
    </submittedName>
</protein>